<name>A0AAJ7PBG5_LATCA</name>
<evidence type="ECO:0000256" key="8">
    <source>
        <dbReference type="PROSITE-ProRule" id="PRU00723"/>
    </source>
</evidence>
<protein>
    <recommendedName>
        <fullName evidence="1">RNA helicase</fullName>
        <ecNumber evidence="1">3.6.4.13</ecNumber>
    </recommendedName>
</protein>
<evidence type="ECO:0000256" key="4">
    <source>
        <dbReference type="ARBA" id="ARBA00022801"/>
    </source>
</evidence>
<dbReference type="PROSITE" id="PS50103">
    <property type="entry name" value="ZF_C3H1"/>
    <property type="match status" value="1"/>
</dbReference>
<dbReference type="EC" id="3.6.4.13" evidence="1"/>
<evidence type="ECO:0000313" key="14">
    <source>
        <dbReference type="RefSeq" id="XP_018516007.1"/>
    </source>
</evidence>
<dbReference type="InterPro" id="IPR027417">
    <property type="entry name" value="P-loop_NTPase"/>
</dbReference>
<dbReference type="Proteomes" id="UP000694890">
    <property type="component" value="Linkage group LG10"/>
</dbReference>
<feature type="compositionally biased region" description="Basic and acidic residues" evidence="9">
    <location>
        <begin position="281"/>
        <end position="309"/>
    </location>
</feature>
<dbReference type="InterPro" id="IPR008978">
    <property type="entry name" value="HSP20-like_chaperone"/>
</dbReference>
<dbReference type="GeneID" id="108872679"/>
<dbReference type="InterPro" id="IPR000571">
    <property type="entry name" value="Znf_CCCH"/>
</dbReference>
<dbReference type="PANTHER" id="PTHR22655:SF2">
    <property type="entry name" value="ATP-DEPENDENT RNA HELICASE TDRD12-RELATED"/>
    <property type="match status" value="1"/>
</dbReference>
<keyword evidence="5 14" id="KW-0347">Helicase</keyword>
<keyword evidence="8" id="KW-0862">Zinc</keyword>
<dbReference type="PROSITE" id="PS51203">
    <property type="entry name" value="CS"/>
    <property type="match status" value="1"/>
</dbReference>
<feature type="compositionally biased region" description="Polar residues" evidence="9">
    <location>
        <begin position="1295"/>
        <end position="1305"/>
    </location>
</feature>
<keyword evidence="8" id="KW-0479">Metal-binding</keyword>
<dbReference type="GO" id="GO:0003724">
    <property type="term" value="F:RNA helicase activity"/>
    <property type="evidence" value="ECO:0007669"/>
    <property type="project" value="UniProtKB-EC"/>
</dbReference>
<feature type="region of interest" description="Disordered" evidence="9">
    <location>
        <begin position="404"/>
        <end position="442"/>
    </location>
</feature>
<evidence type="ECO:0000259" key="10">
    <source>
        <dbReference type="PROSITE" id="PS50103"/>
    </source>
</evidence>
<dbReference type="Gene3D" id="2.40.50.90">
    <property type="match status" value="2"/>
</dbReference>
<keyword evidence="4" id="KW-0378">Hydrolase</keyword>
<dbReference type="GO" id="GO:0016787">
    <property type="term" value="F:hydrolase activity"/>
    <property type="evidence" value="ECO:0007669"/>
    <property type="project" value="UniProtKB-KW"/>
</dbReference>
<dbReference type="Gene3D" id="3.40.50.300">
    <property type="entry name" value="P-loop containing nucleotide triphosphate hydrolases"/>
    <property type="match status" value="2"/>
</dbReference>
<keyword evidence="6" id="KW-0067">ATP-binding</keyword>
<dbReference type="Gene3D" id="2.30.30.140">
    <property type="match status" value="2"/>
</dbReference>
<dbReference type="GO" id="GO:0005524">
    <property type="term" value="F:ATP binding"/>
    <property type="evidence" value="ECO:0007669"/>
    <property type="project" value="UniProtKB-KW"/>
</dbReference>
<comment type="catalytic activity">
    <reaction evidence="7">
        <text>ATP + H2O = ADP + phosphate + H(+)</text>
        <dbReference type="Rhea" id="RHEA:13065"/>
        <dbReference type="ChEBI" id="CHEBI:15377"/>
        <dbReference type="ChEBI" id="CHEBI:15378"/>
        <dbReference type="ChEBI" id="CHEBI:30616"/>
        <dbReference type="ChEBI" id="CHEBI:43474"/>
        <dbReference type="ChEBI" id="CHEBI:456216"/>
        <dbReference type="EC" id="3.6.4.13"/>
    </reaction>
</comment>
<evidence type="ECO:0000259" key="12">
    <source>
        <dbReference type="PROSITE" id="PS51203"/>
    </source>
</evidence>
<feature type="region of interest" description="Disordered" evidence="9">
    <location>
        <begin position="241"/>
        <end position="323"/>
    </location>
</feature>
<dbReference type="SMART" id="SM00333">
    <property type="entry name" value="TUDOR"/>
    <property type="match status" value="2"/>
</dbReference>
<evidence type="ECO:0000259" key="11">
    <source>
        <dbReference type="PROSITE" id="PS50304"/>
    </source>
</evidence>
<dbReference type="SUPFAM" id="SSF52540">
    <property type="entry name" value="P-loop containing nucleoside triphosphate hydrolases"/>
    <property type="match status" value="2"/>
</dbReference>
<dbReference type="SUPFAM" id="SSF63748">
    <property type="entry name" value="Tudor/PWWP/MBT"/>
    <property type="match status" value="2"/>
</dbReference>
<dbReference type="PROSITE" id="PS50304">
    <property type="entry name" value="TUDOR"/>
    <property type="match status" value="1"/>
</dbReference>
<feature type="domain" description="Tudor" evidence="11">
    <location>
        <begin position="58"/>
        <end position="120"/>
    </location>
</feature>
<dbReference type="Gene3D" id="2.60.40.790">
    <property type="match status" value="1"/>
</dbReference>
<feature type="region of interest" description="Disordered" evidence="9">
    <location>
        <begin position="1285"/>
        <end position="1317"/>
    </location>
</feature>
<evidence type="ECO:0000256" key="3">
    <source>
        <dbReference type="ARBA" id="ARBA00022741"/>
    </source>
</evidence>
<dbReference type="SUPFAM" id="SSF49764">
    <property type="entry name" value="HSP20-like chaperones"/>
    <property type="match status" value="1"/>
</dbReference>
<evidence type="ECO:0000256" key="2">
    <source>
        <dbReference type="ARBA" id="ARBA00022737"/>
    </source>
</evidence>
<evidence type="ECO:0000256" key="7">
    <source>
        <dbReference type="ARBA" id="ARBA00047984"/>
    </source>
</evidence>
<dbReference type="CTD" id="91646"/>
<dbReference type="GO" id="GO:0008270">
    <property type="term" value="F:zinc ion binding"/>
    <property type="evidence" value="ECO:0007669"/>
    <property type="project" value="UniProtKB-KW"/>
</dbReference>
<evidence type="ECO:0000313" key="13">
    <source>
        <dbReference type="Proteomes" id="UP000694890"/>
    </source>
</evidence>
<sequence length="1447" mass="160577">MLKISILKVENPSCLWGRVVRGLGGDVETTEQYNSLLAQMNLFYHDVTQDLRKLTPTSLEEGQVCVVYWSVMKTWCRAVVESVIMDSVSCKARCLLVDHGERLVVPSDQIRVAAKNFLQLPFWVRRFHLAGIKPTTLRVSLYEGKAELIPSTQWDSSATLYLHNLLQASTWTEAVLLESKSDSTSIELYLTVGNIKICVNDDLVAKKFAYYSRASAESSSLDEVDRYPVMLSSSILTQTVSKTSNKSTVPTQPPPVMSEGLTAAGAGDWLTAPSPPQSQQHELRTCEGDVRSKVTEERLSPGSRSKDGSDPAAAESDSSDDTDSSLAAALTRNLSLFKFLKFLNPGSSFQQAARSPEELNNCRPEETAAASGVCTAQEAYATDTSADILEPEAAAEDELHMSDGKRGAAGLNSSQAEDLTDEDTSSSSRSVETGPAEAEKAWRSEADWACSRLLEWLNPEPLNPDPDAADNVVVPCDPRRNGILVHSALPVEPCSSLDDAPITDALRWVLRRKQYTSLSPADRYSWPAVARGCNTVIISHNADQPFSYLAPLLTHILLNSIYSSLTSSTGPVAVLLCPGWEKVQAVYDLLEESKIVHILHPYVVQLGVGKDEAKTVRIPKNCLLLVTTPFSLVRLLSCHCFMFMRLYHLVLDGADQLFTLAPEQMATILQHFQKVTSREEKASCPKQLVAVAKRWTGHMEGLLTNHMPSPCIVMTVPEEAAVYGDVQQIILMTLESSKISVLLGVLDFNPDVGQKTLIVTNSSQEVEDVFKAVSNKSAFCLKTHQGLTHQFDSVVQQWRKNISPGTHVILVTTHECLKCFGIRDATCVVHYGFPTSPKVFGSRLFCMAENFRNLSERVSSQDQTESRPHVSRSVLLISERNARHVVGVLRYLGRTNAPLPPELLSFAHGVHVAREDQKTNRPLCSYLKSFGVCRDSSSCPDRHRFIPQLDQSELPASGVIEVVPLYIKTPSVFYGRIVRKEDGGFDALASKMASYYADKKPGATEMLEGGFYSVQEDDVFHRVKILSIPDRRDRLFFSVLVRFIDVGKEEEVKNHQILQLPEQFQSLPGQAVEIIVCRVKPADAEINWHPKVTRAVSQKIRGLQHRARAVLSLGNTVFVDPMVRVTHIPGMKTVINEYNVQSEILNTGMGVSNPEHLDLLRALCQEGEEAGVSGLTDVSASLEIRIKAEEEVLAEVFRAAEVKKLSDPPQLEPCEPRSPGSSANQSLIPAPPDPELHLVPERDEKSPSDEQINNHTADLKSAEQMTRNKDGGEICSTTSLSVHLSSCDKGDDQSSRQQINISTNTTDRDESTKSFHPQVRWHQTSDSVIVTVKLMNPEAQRCDFYPDRVVYSGRVNGRSYRADLDLHGNVAADRCCWEMKSNEPVLKLVKQEQGYWDKLLKNKNIFVSYDMEHFEDDEDTAPNDLWFVENTGENNWYVNSESGSESD</sequence>
<evidence type="ECO:0000256" key="9">
    <source>
        <dbReference type="SAM" id="MobiDB-lite"/>
    </source>
</evidence>
<proteinExistence type="predicted"/>
<feature type="region of interest" description="Disordered" evidence="9">
    <location>
        <begin position="1206"/>
        <end position="1252"/>
    </location>
</feature>
<dbReference type="CDD" id="cd20435">
    <property type="entry name" value="Tudor_TDRD12_rpt2"/>
    <property type="match status" value="1"/>
</dbReference>
<organism evidence="13 14">
    <name type="scientific">Lates calcarifer</name>
    <name type="common">Barramundi</name>
    <name type="synonym">Holocentrus calcarifer</name>
    <dbReference type="NCBI Taxonomy" id="8187"/>
    <lineage>
        <taxon>Eukaryota</taxon>
        <taxon>Metazoa</taxon>
        <taxon>Chordata</taxon>
        <taxon>Craniata</taxon>
        <taxon>Vertebrata</taxon>
        <taxon>Euteleostomi</taxon>
        <taxon>Actinopterygii</taxon>
        <taxon>Neopterygii</taxon>
        <taxon>Teleostei</taxon>
        <taxon>Neoteleostei</taxon>
        <taxon>Acanthomorphata</taxon>
        <taxon>Carangaria</taxon>
        <taxon>Carangaria incertae sedis</taxon>
        <taxon>Centropomidae</taxon>
        <taxon>Lates</taxon>
    </lineage>
</organism>
<accession>A0AAJ7PBG5</accession>
<dbReference type="PANTHER" id="PTHR22655">
    <property type="entry name" value="ATP-DEPENDENT RNA HELICASE TDRD12-RELATED"/>
    <property type="match status" value="1"/>
</dbReference>
<dbReference type="InterPro" id="IPR035437">
    <property type="entry name" value="SNase_OB-fold_sf"/>
</dbReference>
<feature type="zinc finger region" description="C3H1-type" evidence="8">
    <location>
        <begin position="918"/>
        <end position="946"/>
    </location>
</feature>
<dbReference type="InterPro" id="IPR002999">
    <property type="entry name" value="Tudor"/>
</dbReference>
<feature type="domain" description="CS" evidence="12">
    <location>
        <begin position="1314"/>
        <end position="1400"/>
    </location>
</feature>
<gene>
    <name evidence="14" type="primary">tdrd12</name>
</gene>
<feature type="compositionally biased region" description="Polar residues" evidence="9">
    <location>
        <begin position="241"/>
        <end position="250"/>
    </location>
</feature>
<dbReference type="InterPro" id="IPR007052">
    <property type="entry name" value="CS_dom"/>
</dbReference>
<evidence type="ECO:0000256" key="5">
    <source>
        <dbReference type="ARBA" id="ARBA00022806"/>
    </source>
</evidence>
<dbReference type="CDD" id="cd06463">
    <property type="entry name" value="p23_like"/>
    <property type="match status" value="1"/>
</dbReference>
<keyword evidence="3" id="KW-0547">Nucleotide-binding</keyword>
<reference evidence="14" key="1">
    <citation type="submission" date="2025-08" db="UniProtKB">
        <authorList>
            <consortium name="RefSeq"/>
        </authorList>
    </citation>
    <scope>IDENTIFICATION</scope>
    <source>
        <tissue evidence="14">Brain</tissue>
    </source>
</reference>
<evidence type="ECO:0000256" key="1">
    <source>
        <dbReference type="ARBA" id="ARBA00012552"/>
    </source>
</evidence>
<dbReference type="Pfam" id="PF00567">
    <property type="entry name" value="TUDOR"/>
    <property type="match status" value="2"/>
</dbReference>
<feature type="domain" description="C3H1-type" evidence="10">
    <location>
        <begin position="918"/>
        <end position="946"/>
    </location>
</feature>
<dbReference type="KEGG" id="lcf:108872679"/>
<dbReference type="RefSeq" id="XP_018516007.1">
    <property type="nucleotide sequence ID" value="XM_018660491.2"/>
</dbReference>
<dbReference type="GO" id="GO:0042078">
    <property type="term" value="P:germ-line stem cell division"/>
    <property type="evidence" value="ECO:0007669"/>
    <property type="project" value="TreeGrafter"/>
</dbReference>
<dbReference type="FunFam" id="3.40.50.300:FF:001416">
    <property type="entry name" value="Tudor domain containing 12"/>
    <property type="match status" value="1"/>
</dbReference>
<keyword evidence="8" id="KW-0863">Zinc-finger</keyword>
<keyword evidence="2" id="KW-0677">Repeat</keyword>
<feature type="compositionally biased region" description="Basic and acidic residues" evidence="9">
    <location>
        <begin position="1234"/>
        <end position="1248"/>
    </location>
</feature>
<evidence type="ECO:0000256" key="6">
    <source>
        <dbReference type="ARBA" id="ARBA00022840"/>
    </source>
</evidence>